<evidence type="ECO:0000313" key="2">
    <source>
        <dbReference type="Proteomes" id="UP001596107"/>
    </source>
</evidence>
<evidence type="ECO:0000313" key="1">
    <source>
        <dbReference type="EMBL" id="MFC5584432.1"/>
    </source>
</evidence>
<dbReference type="RefSeq" id="WP_223019775.1">
    <property type="nucleotide sequence ID" value="NZ_CP078143.1"/>
</dbReference>
<protein>
    <recommendedName>
        <fullName evidence="3">Phage tail protein</fullName>
    </recommendedName>
</protein>
<reference evidence="2" key="1">
    <citation type="journal article" date="2019" name="Int. J. Syst. Evol. Microbiol.">
        <title>The Global Catalogue of Microorganisms (GCM) 10K type strain sequencing project: providing services to taxonomists for standard genome sequencing and annotation.</title>
        <authorList>
            <consortium name="The Broad Institute Genomics Platform"/>
            <consortium name="The Broad Institute Genome Sequencing Center for Infectious Disease"/>
            <person name="Wu L."/>
            <person name="Ma J."/>
        </authorList>
    </citation>
    <scope>NUCLEOTIDE SEQUENCE [LARGE SCALE GENOMIC DNA]</scope>
    <source>
        <strain evidence="2">JCM 3366</strain>
    </source>
</reference>
<accession>A0ABW0T4X9</accession>
<dbReference type="EMBL" id="JBHSNB010000001">
    <property type="protein sequence ID" value="MFC5584432.1"/>
    <property type="molecule type" value="Genomic_DNA"/>
</dbReference>
<name>A0ABW0T4X9_9HYPH</name>
<sequence>MTAFPFTHPHIRFTHSRFRLQRVVASSPSGAGRINFTETADPTWTIQFTSVPLRESELAEIAAWWSQFRGGLKSTLVTQNVTCRPFAHSNPAQAAPAQDAGVLDGVSGGNVLAVSGVSPSLVLQPGDLLGLERLTFRGLHRVIAVSGSGTSRSITVEPPPRSYVAQAGAVVRFEQPELNMRSPVDSWSVSEGARPVVSFSFVESRV</sequence>
<gene>
    <name evidence="1" type="ORF">ACFPOD_04860</name>
</gene>
<evidence type="ECO:0008006" key="3">
    <source>
        <dbReference type="Google" id="ProtNLM"/>
    </source>
</evidence>
<organism evidence="1 2">
    <name type="scientific">Nitratireductor kimnyeongensis</name>
    <dbReference type="NCBI Taxonomy" id="430679"/>
    <lineage>
        <taxon>Bacteria</taxon>
        <taxon>Pseudomonadati</taxon>
        <taxon>Pseudomonadota</taxon>
        <taxon>Alphaproteobacteria</taxon>
        <taxon>Hyphomicrobiales</taxon>
        <taxon>Phyllobacteriaceae</taxon>
        <taxon>Nitratireductor</taxon>
    </lineage>
</organism>
<dbReference type="Proteomes" id="UP001596107">
    <property type="component" value="Unassembled WGS sequence"/>
</dbReference>
<comment type="caution">
    <text evidence="1">The sequence shown here is derived from an EMBL/GenBank/DDBJ whole genome shotgun (WGS) entry which is preliminary data.</text>
</comment>
<keyword evidence="2" id="KW-1185">Reference proteome</keyword>
<proteinExistence type="predicted"/>